<dbReference type="GO" id="GO:0004364">
    <property type="term" value="F:glutathione transferase activity"/>
    <property type="evidence" value="ECO:0007669"/>
    <property type="project" value="UniProtKB-EC"/>
</dbReference>
<evidence type="ECO:0000256" key="3">
    <source>
        <dbReference type="ARBA" id="ARBA00022679"/>
    </source>
</evidence>
<dbReference type="PROSITE" id="PS50405">
    <property type="entry name" value="GST_CTER"/>
    <property type="match status" value="1"/>
</dbReference>
<dbReference type="Gene3D" id="3.40.30.10">
    <property type="entry name" value="Glutaredoxin"/>
    <property type="match status" value="1"/>
</dbReference>
<dbReference type="Gene3D" id="1.20.1050.10">
    <property type="match status" value="1"/>
</dbReference>
<keyword evidence="3" id="KW-0808">Transferase</keyword>
<dbReference type="SUPFAM" id="SSF47616">
    <property type="entry name" value="GST C-terminal domain-like"/>
    <property type="match status" value="1"/>
</dbReference>
<gene>
    <name evidence="8" type="ORF">A7U60_g2167</name>
</gene>
<accession>A0A9Q5I319</accession>
<evidence type="ECO:0000256" key="4">
    <source>
        <dbReference type="ARBA" id="ARBA00047960"/>
    </source>
</evidence>
<protein>
    <recommendedName>
        <fullName evidence="2">glutathione transferase</fullName>
        <ecNumber evidence="2">2.5.1.18</ecNumber>
    </recommendedName>
</protein>
<comment type="similarity">
    <text evidence="1">Belongs to the GST superfamily. Phi family.</text>
</comment>
<comment type="catalytic activity">
    <reaction evidence="4">
        <text>RX + glutathione = an S-substituted glutathione + a halide anion + H(+)</text>
        <dbReference type="Rhea" id="RHEA:16437"/>
        <dbReference type="ChEBI" id="CHEBI:15378"/>
        <dbReference type="ChEBI" id="CHEBI:16042"/>
        <dbReference type="ChEBI" id="CHEBI:17792"/>
        <dbReference type="ChEBI" id="CHEBI:57925"/>
        <dbReference type="ChEBI" id="CHEBI:90779"/>
        <dbReference type="EC" id="2.5.1.18"/>
    </reaction>
</comment>
<organism evidence="8 9">
    <name type="scientific">Sanghuangporus baumii</name>
    <name type="common">Phellinus baumii</name>
    <dbReference type="NCBI Taxonomy" id="108892"/>
    <lineage>
        <taxon>Eukaryota</taxon>
        <taxon>Fungi</taxon>
        <taxon>Dikarya</taxon>
        <taxon>Basidiomycota</taxon>
        <taxon>Agaricomycotina</taxon>
        <taxon>Agaricomycetes</taxon>
        <taxon>Hymenochaetales</taxon>
        <taxon>Hymenochaetaceae</taxon>
        <taxon>Sanghuangporus</taxon>
    </lineage>
</organism>
<dbReference type="EMBL" id="LNZH02000124">
    <property type="protein sequence ID" value="OCB90599.1"/>
    <property type="molecule type" value="Genomic_DNA"/>
</dbReference>
<dbReference type="InterPro" id="IPR040079">
    <property type="entry name" value="Glutathione_S-Trfase"/>
</dbReference>
<evidence type="ECO:0000256" key="1">
    <source>
        <dbReference type="ARBA" id="ARBA00010128"/>
    </source>
</evidence>
<dbReference type="SFLD" id="SFLDG01154">
    <property type="entry name" value="Main.5:_Phi-like"/>
    <property type="match status" value="1"/>
</dbReference>
<dbReference type="Pfam" id="PF00043">
    <property type="entry name" value="GST_C"/>
    <property type="match status" value="1"/>
</dbReference>
<reference evidence="8" key="1">
    <citation type="submission" date="2016-06" db="EMBL/GenBank/DDBJ databases">
        <title>Draft Genome sequence of the fungus Inonotus baumii.</title>
        <authorList>
            <person name="Zhu H."/>
            <person name="Lin W."/>
        </authorList>
    </citation>
    <scope>NUCLEOTIDE SEQUENCE</scope>
    <source>
        <strain evidence="8">821</strain>
    </source>
</reference>
<dbReference type="InterPro" id="IPR036249">
    <property type="entry name" value="Thioredoxin-like_sf"/>
</dbReference>
<dbReference type="FunFam" id="1.20.1050.10:FF:000004">
    <property type="entry name" value="Glutathione S-transferase F2"/>
    <property type="match status" value="1"/>
</dbReference>
<dbReference type="GO" id="GO:0005737">
    <property type="term" value="C:cytoplasm"/>
    <property type="evidence" value="ECO:0007669"/>
    <property type="project" value="TreeGrafter"/>
</dbReference>
<dbReference type="GO" id="GO:0006749">
    <property type="term" value="P:glutathione metabolic process"/>
    <property type="evidence" value="ECO:0007669"/>
    <property type="project" value="TreeGrafter"/>
</dbReference>
<dbReference type="InterPro" id="IPR004045">
    <property type="entry name" value="Glutathione_S-Trfase_N"/>
</dbReference>
<dbReference type="PANTHER" id="PTHR43900">
    <property type="entry name" value="GLUTATHIONE S-TRANSFERASE RHO"/>
    <property type="match status" value="1"/>
</dbReference>
<dbReference type="OrthoDB" id="249703at2759"/>
<dbReference type="AlphaFoldDB" id="A0A9Q5I319"/>
<dbReference type="GO" id="GO:0043295">
    <property type="term" value="F:glutathione binding"/>
    <property type="evidence" value="ECO:0007669"/>
    <property type="project" value="TreeGrafter"/>
</dbReference>
<dbReference type="InterPro" id="IPR010987">
    <property type="entry name" value="Glutathione-S-Trfase_C-like"/>
</dbReference>
<comment type="caution">
    <text evidence="8">The sequence shown here is derived from an EMBL/GenBank/DDBJ whole genome shotgun (WGS) entry which is preliminary data.</text>
</comment>
<dbReference type="Pfam" id="PF02798">
    <property type="entry name" value="GST_N"/>
    <property type="match status" value="1"/>
</dbReference>
<evidence type="ECO:0000259" key="7">
    <source>
        <dbReference type="PROSITE" id="PS50405"/>
    </source>
</evidence>
<proteinExistence type="inferred from homology"/>
<dbReference type="CDD" id="cd03053">
    <property type="entry name" value="GST_N_Phi"/>
    <property type="match status" value="1"/>
</dbReference>
<evidence type="ECO:0000256" key="2">
    <source>
        <dbReference type="ARBA" id="ARBA00012452"/>
    </source>
</evidence>
<dbReference type="Proteomes" id="UP000757232">
    <property type="component" value="Unassembled WGS sequence"/>
</dbReference>
<dbReference type="InterPro" id="IPR036282">
    <property type="entry name" value="Glutathione-S-Trfase_C_sf"/>
</dbReference>
<evidence type="ECO:0000259" key="6">
    <source>
        <dbReference type="PROSITE" id="PS50404"/>
    </source>
</evidence>
<comment type="function">
    <text evidence="5">May be involved in the conjugation of reduced glutathione to a wide number of exogenous and endogenous hydrophobic electrophiles and have a detoxification role against certain herbicides.</text>
</comment>
<feature type="domain" description="GST C-terminal" evidence="7">
    <location>
        <begin position="90"/>
        <end position="218"/>
    </location>
</feature>
<dbReference type="EC" id="2.5.1.18" evidence="2"/>
<dbReference type="PROSITE" id="PS50404">
    <property type="entry name" value="GST_NTER"/>
    <property type="match status" value="1"/>
</dbReference>
<evidence type="ECO:0000256" key="5">
    <source>
        <dbReference type="ARBA" id="ARBA00053259"/>
    </source>
</evidence>
<keyword evidence="9" id="KW-1185">Reference proteome</keyword>
<name>A0A9Q5I319_SANBA</name>
<evidence type="ECO:0000313" key="9">
    <source>
        <dbReference type="Proteomes" id="UP000757232"/>
    </source>
</evidence>
<dbReference type="SFLD" id="SFLDG00358">
    <property type="entry name" value="Main_(cytGST)"/>
    <property type="match status" value="1"/>
</dbReference>
<dbReference type="GO" id="GO:0009636">
    <property type="term" value="P:response to toxic substance"/>
    <property type="evidence" value="ECO:0007669"/>
    <property type="project" value="UniProtKB-ARBA"/>
</dbReference>
<feature type="domain" description="GST N-terminal" evidence="6">
    <location>
        <begin position="1"/>
        <end position="84"/>
    </location>
</feature>
<dbReference type="SUPFAM" id="SSF52833">
    <property type="entry name" value="Thioredoxin-like"/>
    <property type="match status" value="1"/>
</dbReference>
<dbReference type="InterPro" id="IPR004046">
    <property type="entry name" value="GST_C"/>
</dbReference>
<sequence>MVVKVHGFPVSGATRAVTLTLQELGVPYELVIVNVKDGEHKSAEYLENMHPFGQIPVLVDEDGFTLFESRAIARYLVAKYGPDSGLAPKELKKNALFEQAMSIESSDFAPYAGGLGIEVMKPMRGLEVSQERVSEYTSTLEQKLKVYDKILSKQKYLAGNEITLADLLHLPLGNFITERAGFKGLTATPNVARWWSDISSRESWKNVLAEGQALMAKLS</sequence>
<dbReference type="SFLD" id="SFLDS00019">
    <property type="entry name" value="Glutathione_Transferase_(cytos"/>
    <property type="match status" value="1"/>
</dbReference>
<dbReference type="FunFam" id="3.40.30.10:FF:000039">
    <property type="entry name" value="Glutathione S-transferase domain"/>
    <property type="match status" value="1"/>
</dbReference>
<dbReference type="PANTHER" id="PTHR43900:SF3">
    <property type="entry name" value="GLUTATHIONE S-TRANSFERASE RHO"/>
    <property type="match status" value="1"/>
</dbReference>
<evidence type="ECO:0000313" key="8">
    <source>
        <dbReference type="EMBL" id="OCB90599.1"/>
    </source>
</evidence>